<evidence type="ECO:0000313" key="9">
    <source>
        <dbReference type="Proteomes" id="UP000649753"/>
    </source>
</evidence>
<feature type="compositionally biased region" description="Low complexity" evidence="6">
    <location>
        <begin position="388"/>
        <end position="404"/>
    </location>
</feature>
<dbReference type="InterPro" id="IPR013126">
    <property type="entry name" value="Hsp_70_fam"/>
</dbReference>
<evidence type="ECO:0000256" key="5">
    <source>
        <dbReference type="ARBA" id="ARBA00023186"/>
    </source>
</evidence>
<proteinExistence type="inferred from homology"/>
<comment type="caution">
    <text evidence="8">The sequence shown here is derived from an EMBL/GenBank/DDBJ whole genome shotgun (WGS) entry which is preliminary data.</text>
</comment>
<evidence type="ECO:0000313" key="8">
    <source>
        <dbReference type="EMBL" id="MBE1491299.1"/>
    </source>
</evidence>
<feature type="transmembrane region" description="Helical" evidence="7">
    <location>
        <begin position="422"/>
        <end position="441"/>
    </location>
</feature>
<evidence type="ECO:0000256" key="6">
    <source>
        <dbReference type="SAM" id="MobiDB-lite"/>
    </source>
</evidence>
<dbReference type="PANTHER" id="PTHR42749:SF1">
    <property type="entry name" value="CELL SHAPE-DETERMINING PROTEIN MREB"/>
    <property type="match status" value="1"/>
</dbReference>
<dbReference type="GO" id="GO:0140662">
    <property type="term" value="F:ATP-dependent protein folding chaperone"/>
    <property type="evidence" value="ECO:0007669"/>
    <property type="project" value="InterPro"/>
</dbReference>
<keyword evidence="2" id="KW-0547">Nucleotide-binding</keyword>
<dbReference type="PRINTS" id="PR00301">
    <property type="entry name" value="HEATSHOCK70"/>
</dbReference>
<dbReference type="InterPro" id="IPR043129">
    <property type="entry name" value="ATPase_NBD"/>
</dbReference>
<keyword evidence="7" id="KW-0472">Membrane</keyword>
<dbReference type="PANTHER" id="PTHR42749">
    <property type="entry name" value="CELL SHAPE-DETERMINING PROTEIN MREB"/>
    <property type="match status" value="1"/>
</dbReference>
<dbReference type="InterPro" id="IPR018181">
    <property type="entry name" value="Heat_shock_70_CS"/>
</dbReference>
<dbReference type="Pfam" id="PF00012">
    <property type="entry name" value="HSP70"/>
    <property type="match status" value="1"/>
</dbReference>
<dbReference type="AlphaFoldDB" id="A0A927MBB0"/>
<dbReference type="Gene3D" id="3.90.640.10">
    <property type="entry name" value="Actin, Chain A, domain 4"/>
    <property type="match status" value="1"/>
</dbReference>
<dbReference type="Gene3D" id="3.30.420.40">
    <property type="match status" value="2"/>
</dbReference>
<dbReference type="Proteomes" id="UP000649753">
    <property type="component" value="Unassembled WGS sequence"/>
</dbReference>
<keyword evidence="7" id="KW-0812">Transmembrane</keyword>
<dbReference type="PROSITE" id="PS01036">
    <property type="entry name" value="HSP70_3"/>
    <property type="match status" value="1"/>
</dbReference>
<protein>
    <submittedName>
        <fullName evidence="8">Ethanolamine utilization protein EutJ (Predicted chaperonin)</fullName>
    </submittedName>
</protein>
<gene>
    <name evidence="8" type="ORF">H4W31_006937</name>
</gene>
<keyword evidence="7" id="KW-1133">Transmembrane helix</keyword>
<keyword evidence="3" id="KW-0067">ATP-binding</keyword>
<accession>A0A927MBB0</accession>
<reference evidence="8" key="1">
    <citation type="submission" date="2020-10" db="EMBL/GenBank/DDBJ databases">
        <title>Sequencing the genomes of 1000 actinobacteria strains.</title>
        <authorList>
            <person name="Klenk H.-P."/>
        </authorList>
    </citation>
    <scope>NUCLEOTIDE SEQUENCE</scope>
    <source>
        <strain evidence="8">DSM 46832</strain>
    </source>
</reference>
<keyword evidence="9" id="KW-1185">Reference proteome</keyword>
<dbReference type="SUPFAM" id="SSF53067">
    <property type="entry name" value="Actin-like ATPase domain"/>
    <property type="match status" value="2"/>
</dbReference>
<evidence type="ECO:0000256" key="7">
    <source>
        <dbReference type="SAM" id="Phobius"/>
    </source>
</evidence>
<comment type="similarity">
    <text evidence="1">Belongs to the heat shock protein 70 family.</text>
</comment>
<feature type="region of interest" description="Disordered" evidence="6">
    <location>
        <begin position="359"/>
        <end position="413"/>
    </location>
</feature>
<dbReference type="GO" id="GO:0005524">
    <property type="term" value="F:ATP binding"/>
    <property type="evidence" value="ECO:0007669"/>
    <property type="project" value="UniProtKB-KW"/>
</dbReference>
<keyword evidence="4" id="KW-0346">Stress response</keyword>
<organism evidence="8 9">
    <name type="scientific">Plantactinospora soyae</name>
    <dbReference type="NCBI Taxonomy" id="1544732"/>
    <lineage>
        <taxon>Bacteria</taxon>
        <taxon>Bacillati</taxon>
        <taxon>Actinomycetota</taxon>
        <taxon>Actinomycetes</taxon>
        <taxon>Micromonosporales</taxon>
        <taxon>Micromonosporaceae</taxon>
        <taxon>Plantactinospora</taxon>
    </lineage>
</organism>
<evidence type="ECO:0000256" key="3">
    <source>
        <dbReference type="ARBA" id="ARBA00022840"/>
    </source>
</evidence>
<evidence type="ECO:0000256" key="1">
    <source>
        <dbReference type="ARBA" id="ARBA00007381"/>
    </source>
</evidence>
<keyword evidence="5" id="KW-0143">Chaperone</keyword>
<name>A0A927MBB0_9ACTN</name>
<sequence>MVSAPRLAIDFGTSHTVAVCRWRDDEGRPLLFDTSPLLPSAVLADATGRLLVGRDAVRAGRTDPGSLEPYPKRRIDEGSILLGRTEVAVVDVVAAVLRRCADEAVRVAGRPIGELVLTHPAAWGPRRREILVHAAGRAGLPRPALLAEPVAAATYFTTVLARSVRTGAAVVVYDFGAGTFDVAVLRRRPDGGWDVADSQGLADLGGIDLDGIVVERVRAAAAATDEERWHRLTRPGTEPDLRHRQALWEEARAAKEQLSRRSTAGVHLPIFERDVHVTREEFESAANATIERTVALTAATMSASGLDPAQVAGLFLVGGASRVPLVATSLHRRLGLAPTIIEQPELVVAQGALLATVLGTGQPPPAPPDAGPISAHPTPTDGAPSPGRPVAPVGPVGPVGTPRTPRTPGPPAVAWQRRRSTWIGAAAVLLVLVVAGVVAVVQANRQPPLGATGRANEQVIESPALRAFARPWLDHVTDCQQRIPDTYGGRATEYVACAGDGWEVQFRALADREGRNLSRDQRATVYNGTREGFSGDQPRSGTRVRYSYGAGQQVIYWDDDDSAMVGDLTTVAGSTLDVTALLRIWEEHIQ</sequence>
<evidence type="ECO:0000256" key="2">
    <source>
        <dbReference type="ARBA" id="ARBA00022741"/>
    </source>
</evidence>
<dbReference type="EMBL" id="JADBEB010000001">
    <property type="protein sequence ID" value="MBE1491299.1"/>
    <property type="molecule type" value="Genomic_DNA"/>
</dbReference>
<dbReference type="RefSeq" id="WP_192770404.1">
    <property type="nucleotide sequence ID" value="NZ_JADBEB010000001.1"/>
</dbReference>
<evidence type="ECO:0000256" key="4">
    <source>
        <dbReference type="ARBA" id="ARBA00023016"/>
    </source>
</evidence>